<sequence>MSVTIRPAELADIDAMGALLVQDAKQRQTTDPILWTLAPDALEKVTSTIKSAMEITSPPFRQQWLLAEDRGTVVGLTHTILLPVPPIYAGEFGPPGLIMEDCFVADEAPADTAKALLEAAEADLVEAGAKILLGSSTSGGAWEAVYQAADYAPLTLYYAKSDLTDAPTSEDVRKADADDVEAIVASSAVNRQVLYDLNDFWKPHPDADARFGAWMTRSLTLADRDMFASEAEGYFEGYVISQPASALHFPTAHDVTGIGFVDDYFHTDYETPDSLEEDGPAAAALLHAAEAALKERGNRAALIVCPAAWSSKIFLLQNLGYETAITWFIKS</sequence>
<accession>A0A1M4SG16</accession>
<name>A0A1M4SG16_9RHOB</name>
<organism evidence="1 2">
    <name type="scientific">Litoreibacter ascidiaceicola</name>
    <dbReference type="NCBI Taxonomy" id="1486859"/>
    <lineage>
        <taxon>Bacteria</taxon>
        <taxon>Pseudomonadati</taxon>
        <taxon>Pseudomonadota</taxon>
        <taxon>Alphaproteobacteria</taxon>
        <taxon>Rhodobacterales</taxon>
        <taxon>Roseobacteraceae</taxon>
        <taxon>Litoreibacter</taxon>
    </lineage>
</organism>
<evidence type="ECO:0008006" key="3">
    <source>
        <dbReference type="Google" id="ProtNLM"/>
    </source>
</evidence>
<dbReference type="Proteomes" id="UP000184144">
    <property type="component" value="Unassembled WGS sequence"/>
</dbReference>
<proteinExistence type="predicted"/>
<dbReference type="Gene3D" id="3.40.630.30">
    <property type="match status" value="1"/>
</dbReference>
<protein>
    <recommendedName>
        <fullName evidence="3">N-acetyltransferase domain-containing protein</fullName>
    </recommendedName>
</protein>
<dbReference type="RefSeq" id="WP_073138698.1">
    <property type="nucleotide sequence ID" value="NZ_FQUV01000001.1"/>
</dbReference>
<evidence type="ECO:0000313" key="2">
    <source>
        <dbReference type="Proteomes" id="UP000184144"/>
    </source>
</evidence>
<reference evidence="2" key="1">
    <citation type="submission" date="2016-11" db="EMBL/GenBank/DDBJ databases">
        <authorList>
            <person name="Varghese N."/>
            <person name="Submissions S."/>
        </authorList>
    </citation>
    <scope>NUCLEOTIDE SEQUENCE [LARGE SCALE GENOMIC DNA]</scope>
    <source>
        <strain evidence="2">DSM 100566</strain>
    </source>
</reference>
<evidence type="ECO:0000313" key="1">
    <source>
        <dbReference type="EMBL" id="SHE31139.1"/>
    </source>
</evidence>
<keyword evidence="2" id="KW-1185">Reference proteome</keyword>
<dbReference type="EMBL" id="FQUV01000001">
    <property type="protein sequence ID" value="SHE31139.1"/>
    <property type="molecule type" value="Genomic_DNA"/>
</dbReference>
<dbReference type="AlphaFoldDB" id="A0A1M4SG16"/>
<dbReference type="OrthoDB" id="7844820at2"/>
<dbReference type="SUPFAM" id="SSF55729">
    <property type="entry name" value="Acyl-CoA N-acyltransferases (Nat)"/>
    <property type="match status" value="1"/>
</dbReference>
<dbReference type="InterPro" id="IPR016181">
    <property type="entry name" value="Acyl_CoA_acyltransferase"/>
</dbReference>
<gene>
    <name evidence="1" type="ORF">SAMN05444273_10161</name>
</gene>